<keyword evidence="1 6" id="KW-0853">WD repeat</keyword>
<dbReference type="SUPFAM" id="SSF50978">
    <property type="entry name" value="WD40 repeat-like"/>
    <property type="match status" value="2"/>
</dbReference>
<dbReference type="PROSITE" id="PS50294">
    <property type="entry name" value="WD_REPEATS_REGION"/>
    <property type="match status" value="11"/>
</dbReference>
<sequence length="1565" mass="172973">MATAVKARIPVADIGLTILSDPQDAVLDIIFVHGLQGHPQDTWTYKPKPAQSPQSWNLSPSKAAKGTKGRTLGIFPKFSKRKNLEPRTLGAGVDQENDTREIGGQGTDVFWPGDLLKEDIPKARIMTFGYNTKVTQGYQAAHQGNIFSHARDLLYGLDQKRRKVVDRDLVFIAHSLGGILVKEVLRRSQTDPDTKMQKIFFSTTGVFFFGTPHRGSKDWASFGEGVAGVAGRLLGIDTNHLVIHALLPSGPELELCRESFTTQWVARGDSLVVRTFQESKGVTGIRWGALNQLIVPPDSSSLDHPNQRARTIDEDHIGMVKFKGRNDEPYEMVKADIEELVENSQTAKETINVQDNMTKEDQECILHLRVTDPRHDKTRIEDTKGGLLEDSYRWILGNSNFQRWRDDQQTGLLWIKGDPGKGKTMLLCGIINELNKSMAKTNLLSYFFCQATDSRINSATAVLRGLLFLVVTQQPLLVSHIRRVYDQTGKALFEDANAWVAISEIFTDILQDPGLNSTYLFIDALDECTHDLEKLLAFIVQKSSLSSRVKWILTSRNHANIEQRLRLDNSGTRLSLELRENAAQVSHAVDAYIDYRILELHQIQHDQSLQSLVRGKMQQKANGTFLWVSLVMKELKDVLAWEVLQVLEGVPTELTDVYRRMMEHIKQLKRRNPEICRQILSTVVATYRPLHLQELYVLADLPDQGLDIEETTATMVKMCGSFLTVREDHVYVIHQSARDFLSDEAGSSVLPFGTGEVHGHILSRSLQVMSRTLQRDIYRLDAPGYPIEQVQQPEPDPLAASRYSCIYWVDHLCDWSSSSVAHDKEILQGGGVVEGFLREKYVYWLEALSLCKSMSKGIVSIAKLEALTNETVVASSLIEVIRDAHIFIMYHKSAIESSPLQVYASALLFSPIHSLIRILFKEEEPNGITIKPVMQDKWSSCLSTLEGHSSYVYSVAFFHDSTQLASASHDGTVKIWNASSGECLSTLKGHRSRVNSVTISNKSTRLASASSDNTVKIWDTSSGECLSTLVGHRSPVWSVAFSHDSTRLASASYDSTVKVWDASSSKCLSTLKGHSRDVWSVAFSHDSTRLASASGDSTVKVWDASSGECLSTLVGHRSPVWSVAFSHDSTRLASASYDSTVKVWDASSSECLSTLTGHSNWVWSVAFSHDSTRLASGSYDRTIKIWDASSGECLSTLKDHSEHVFSVAFSHDSTRLASASMDSTVKVWDTSSGECLSILEGHSGPIYSVLFSHDSTRLASASRDSTVKIWDTSSGKCLSTLEDHRGSVALVAFSHDSTRLASASVDQTVKIWNTSNGECLSTLEGHSRSVNSVAFSHNSTRLASASSDKTVKIWDTSSGECLSTFEGHSHVVNSVAFSHDSTRLASGSYDRTVKVWGVSSGECILTLEGHSGPVFSVAFSHNSSRLASASDDSRPESVTRDRTVNVWDASSGQYLSTLKAVSGLSSISFDINRLCQQHDIGVININALSSSGLFSANSEARSPNYQGLALSADGTWLTYNSENFLWLPSEYRPYCLAVSGNRGNVIAIGVKTGRVWMCKVSYSTF</sequence>
<evidence type="ECO:0000256" key="1">
    <source>
        <dbReference type="ARBA" id="ARBA00022574"/>
    </source>
</evidence>
<feature type="repeat" description="WD" evidence="6">
    <location>
        <begin position="1239"/>
        <end position="1280"/>
    </location>
</feature>
<feature type="repeat" description="WD" evidence="6">
    <location>
        <begin position="945"/>
        <end position="986"/>
    </location>
</feature>
<feature type="repeat" description="WD" evidence="6">
    <location>
        <begin position="1323"/>
        <end position="1364"/>
    </location>
</feature>
<feature type="domain" description="NACHT" evidence="8">
    <location>
        <begin position="411"/>
        <end position="565"/>
    </location>
</feature>
<feature type="repeat" description="WD" evidence="6">
    <location>
        <begin position="1113"/>
        <end position="1154"/>
    </location>
</feature>
<evidence type="ECO:0000256" key="7">
    <source>
        <dbReference type="SAM" id="MobiDB-lite"/>
    </source>
</evidence>
<dbReference type="Pfam" id="PF00400">
    <property type="entry name" value="WD40"/>
    <property type="match status" value="12"/>
</dbReference>
<evidence type="ECO:0000256" key="6">
    <source>
        <dbReference type="PROSITE-ProRule" id="PRU00221"/>
    </source>
</evidence>
<dbReference type="Gene3D" id="2.130.10.10">
    <property type="entry name" value="YVTN repeat-like/Quinoprotein amine dehydrogenase"/>
    <property type="match status" value="6"/>
</dbReference>
<feature type="repeat" description="WD" evidence="6">
    <location>
        <begin position="1029"/>
        <end position="1070"/>
    </location>
</feature>
<dbReference type="PROSITE" id="PS50082">
    <property type="entry name" value="WD_REPEATS_2"/>
    <property type="match status" value="12"/>
</dbReference>
<evidence type="ECO:0000256" key="4">
    <source>
        <dbReference type="ARBA" id="ARBA00039789"/>
    </source>
</evidence>
<dbReference type="InterPro" id="IPR027417">
    <property type="entry name" value="P-loop_NTPase"/>
</dbReference>
<dbReference type="Gene3D" id="3.40.50.300">
    <property type="entry name" value="P-loop containing nucleotide triphosphate hydrolases"/>
    <property type="match status" value="1"/>
</dbReference>
<feature type="repeat" description="WD" evidence="6">
    <location>
        <begin position="987"/>
        <end position="1028"/>
    </location>
</feature>
<dbReference type="OrthoDB" id="538223at2759"/>
<reference evidence="9" key="1">
    <citation type="journal article" date="2020" name="Stud. Mycol.">
        <title>101 Dothideomycetes genomes: a test case for predicting lifestyles and emergence of pathogens.</title>
        <authorList>
            <person name="Haridas S."/>
            <person name="Albert R."/>
            <person name="Binder M."/>
            <person name="Bloem J."/>
            <person name="Labutti K."/>
            <person name="Salamov A."/>
            <person name="Andreopoulos B."/>
            <person name="Baker S."/>
            <person name="Barry K."/>
            <person name="Bills G."/>
            <person name="Bluhm B."/>
            <person name="Cannon C."/>
            <person name="Castanera R."/>
            <person name="Culley D."/>
            <person name="Daum C."/>
            <person name="Ezra D."/>
            <person name="Gonzalez J."/>
            <person name="Henrissat B."/>
            <person name="Kuo A."/>
            <person name="Liang C."/>
            <person name="Lipzen A."/>
            <person name="Lutzoni F."/>
            <person name="Magnuson J."/>
            <person name="Mondo S."/>
            <person name="Nolan M."/>
            <person name="Ohm R."/>
            <person name="Pangilinan J."/>
            <person name="Park H.-J."/>
            <person name="Ramirez L."/>
            <person name="Alfaro M."/>
            <person name="Sun H."/>
            <person name="Tritt A."/>
            <person name="Yoshinaga Y."/>
            <person name="Zwiers L.-H."/>
            <person name="Turgeon B."/>
            <person name="Goodwin S."/>
            <person name="Spatafora J."/>
            <person name="Crous P."/>
            <person name="Grigoriev I."/>
        </authorList>
    </citation>
    <scope>NUCLEOTIDE SEQUENCE</scope>
    <source>
        <strain evidence="9">CBS 207.26</strain>
    </source>
</reference>
<feature type="repeat" description="WD" evidence="6">
    <location>
        <begin position="1197"/>
        <end position="1238"/>
    </location>
</feature>
<dbReference type="InterPro" id="IPR001680">
    <property type="entry name" value="WD40_rpt"/>
</dbReference>
<dbReference type="SUPFAM" id="SSF53474">
    <property type="entry name" value="alpha/beta-Hydrolases"/>
    <property type="match status" value="1"/>
</dbReference>
<dbReference type="Gene3D" id="3.40.50.1820">
    <property type="entry name" value="alpha/beta hydrolase"/>
    <property type="match status" value="1"/>
</dbReference>
<evidence type="ECO:0000256" key="3">
    <source>
        <dbReference type="ARBA" id="ARBA00038415"/>
    </source>
</evidence>
<evidence type="ECO:0000313" key="9">
    <source>
        <dbReference type="EMBL" id="KAF2179315.1"/>
    </source>
</evidence>
<name>A0A6A6DJL8_9PEZI</name>
<dbReference type="SUPFAM" id="SSF52540">
    <property type="entry name" value="P-loop containing nucleoside triphosphate hydrolases"/>
    <property type="match status" value="1"/>
</dbReference>
<keyword evidence="2" id="KW-0677">Repeat</keyword>
<keyword evidence="10" id="KW-1185">Reference proteome</keyword>
<accession>A0A6A6DJL8</accession>
<evidence type="ECO:0000259" key="8">
    <source>
        <dbReference type="PROSITE" id="PS50837"/>
    </source>
</evidence>
<feature type="repeat" description="WD" evidence="6">
    <location>
        <begin position="1365"/>
        <end position="1406"/>
    </location>
</feature>
<comment type="function">
    <text evidence="5">Involved in mitochondrial fission. Acts as an adapter protein required to form mitochondrial fission complexes. Formation of these complexes is required to promote constriction and fission of the mitochondrial compartment at a late step in mitochondrial division.</text>
</comment>
<dbReference type="CDD" id="cd00200">
    <property type="entry name" value="WD40"/>
    <property type="match status" value="2"/>
</dbReference>
<dbReference type="PANTHER" id="PTHR22847:SF637">
    <property type="entry name" value="WD REPEAT DOMAIN 5B"/>
    <property type="match status" value="1"/>
</dbReference>
<feature type="repeat" description="WD" evidence="6">
    <location>
        <begin position="1407"/>
        <end position="1433"/>
    </location>
</feature>
<dbReference type="PRINTS" id="PR00320">
    <property type="entry name" value="GPROTEINBRPT"/>
</dbReference>
<dbReference type="PROSITE" id="PS50837">
    <property type="entry name" value="NACHT"/>
    <property type="match status" value="1"/>
</dbReference>
<evidence type="ECO:0000256" key="5">
    <source>
        <dbReference type="ARBA" id="ARBA00043913"/>
    </source>
</evidence>
<organism evidence="9 10">
    <name type="scientific">Zopfia rhizophila CBS 207.26</name>
    <dbReference type="NCBI Taxonomy" id="1314779"/>
    <lineage>
        <taxon>Eukaryota</taxon>
        <taxon>Fungi</taxon>
        <taxon>Dikarya</taxon>
        <taxon>Ascomycota</taxon>
        <taxon>Pezizomycotina</taxon>
        <taxon>Dothideomycetes</taxon>
        <taxon>Dothideomycetes incertae sedis</taxon>
        <taxon>Zopfiaceae</taxon>
        <taxon>Zopfia</taxon>
    </lineage>
</organism>
<dbReference type="InterPro" id="IPR056884">
    <property type="entry name" value="NPHP3-like_N"/>
</dbReference>
<dbReference type="Pfam" id="PF24883">
    <property type="entry name" value="NPHP3_N"/>
    <property type="match status" value="1"/>
</dbReference>
<feature type="repeat" description="WD" evidence="6">
    <location>
        <begin position="1155"/>
        <end position="1196"/>
    </location>
</feature>
<proteinExistence type="inferred from homology"/>
<feature type="region of interest" description="Disordered" evidence="7">
    <location>
        <begin position="46"/>
        <end position="67"/>
    </location>
</feature>
<evidence type="ECO:0000313" key="10">
    <source>
        <dbReference type="Proteomes" id="UP000800200"/>
    </source>
</evidence>
<evidence type="ECO:0000256" key="2">
    <source>
        <dbReference type="ARBA" id="ARBA00022737"/>
    </source>
</evidence>
<dbReference type="Proteomes" id="UP000800200">
    <property type="component" value="Unassembled WGS sequence"/>
</dbReference>
<dbReference type="InterPro" id="IPR007111">
    <property type="entry name" value="NACHT_NTPase"/>
</dbReference>
<dbReference type="InterPro" id="IPR020472">
    <property type="entry name" value="WD40_PAC1"/>
</dbReference>
<dbReference type="InterPro" id="IPR029058">
    <property type="entry name" value="AB_hydrolase_fold"/>
</dbReference>
<gene>
    <name evidence="9" type="ORF">K469DRAFT_674096</name>
</gene>
<dbReference type="GO" id="GO:1990234">
    <property type="term" value="C:transferase complex"/>
    <property type="evidence" value="ECO:0007669"/>
    <property type="project" value="UniProtKB-ARBA"/>
</dbReference>
<dbReference type="SMART" id="SM00320">
    <property type="entry name" value="WD40"/>
    <property type="match status" value="12"/>
</dbReference>
<dbReference type="SUPFAM" id="SSF63829">
    <property type="entry name" value="Calcium-dependent phosphotriesterase"/>
    <property type="match status" value="1"/>
</dbReference>
<comment type="similarity">
    <text evidence="3">Belongs to the WD repeat MDV1/CAF4 family.</text>
</comment>
<dbReference type="EMBL" id="ML994667">
    <property type="protein sequence ID" value="KAF2179315.1"/>
    <property type="molecule type" value="Genomic_DNA"/>
</dbReference>
<feature type="repeat" description="WD" evidence="6">
    <location>
        <begin position="1281"/>
        <end position="1322"/>
    </location>
</feature>
<dbReference type="InterPro" id="IPR036322">
    <property type="entry name" value="WD40_repeat_dom_sf"/>
</dbReference>
<dbReference type="InterPro" id="IPR019775">
    <property type="entry name" value="WD40_repeat_CS"/>
</dbReference>
<dbReference type="PROSITE" id="PS00678">
    <property type="entry name" value="WD_REPEATS_1"/>
    <property type="match status" value="10"/>
</dbReference>
<feature type="repeat" description="WD" evidence="6">
    <location>
        <begin position="1071"/>
        <end position="1112"/>
    </location>
</feature>
<protein>
    <recommendedName>
        <fullName evidence="4">Mitochondrial division protein 1</fullName>
    </recommendedName>
</protein>
<dbReference type="FunFam" id="3.40.50.300:FF:001638">
    <property type="entry name" value="NACHT and WD40 domain protein"/>
    <property type="match status" value="1"/>
</dbReference>
<feature type="compositionally biased region" description="Polar residues" evidence="7">
    <location>
        <begin position="51"/>
        <end position="60"/>
    </location>
</feature>
<dbReference type="PANTHER" id="PTHR22847">
    <property type="entry name" value="WD40 REPEAT PROTEIN"/>
    <property type="match status" value="1"/>
</dbReference>
<dbReference type="InterPro" id="IPR015943">
    <property type="entry name" value="WD40/YVTN_repeat-like_dom_sf"/>
</dbReference>